<evidence type="ECO:0000256" key="3">
    <source>
        <dbReference type="SAM" id="Phobius"/>
    </source>
</evidence>
<evidence type="ECO:0000313" key="6">
    <source>
        <dbReference type="Proteomes" id="UP000019373"/>
    </source>
</evidence>
<dbReference type="InterPro" id="IPR046529">
    <property type="entry name" value="DUF6594"/>
</dbReference>
<sequence length="358" mass="40657">MATSFDEKHGAEIKGTTVTGSEPPTPVPGINRTWSTSFDEKHGAEIEGKPVMGSEPPPPVPGINRTWSTGSYPRLSEFMGLWPEVAIFRRFGALNAQNLLFLQAEIAHLERELQVIREREEQGEDERGLLAQRSWFELSQPTVDGEYSPQWAVIQDIRSKLSEYNAFLLQYKEICALHGPSKHDVNCLREWLIRPECGDNFLEGVERDILHPRDERYLENQRASDLVTLSREAVERDFFSQWISDEVLGKFHRWIGRHYKKPFDPESGLYHYRKGNVRAVSHLVGILLASLIPAASIFTLYFVPHMTDRLGVIVAYTALFSICLGVFTTARRVEIFAATAAYVSFLSILAFSGVFGYF</sequence>
<reference evidence="6" key="1">
    <citation type="journal article" date="2014" name="BMC Genomics">
        <title>Genome characteristics reveal the impact of lichenization on lichen-forming fungus Endocarpon pusillum Hedwig (Verrucariales, Ascomycota).</title>
        <authorList>
            <person name="Wang Y.-Y."/>
            <person name="Liu B."/>
            <person name="Zhang X.-Y."/>
            <person name="Zhou Q.-M."/>
            <person name="Zhang T."/>
            <person name="Li H."/>
            <person name="Yu Y.-F."/>
            <person name="Zhang X.-L."/>
            <person name="Hao X.-Y."/>
            <person name="Wang M."/>
            <person name="Wang L."/>
            <person name="Wei J.-C."/>
        </authorList>
    </citation>
    <scope>NUCLEOTIDE SEQUENCE [LARGE SCALE GENOMIC DNA]</scope>
    <source>
        <strain evidence="6">Z07020 / HMAS-L-300199</strain>
    </source>
</reference>
<keyword evidence="1" id="KW-0175">Coiled coil</keyword>
<gene>
    <name evidence="5" type="ORF">EPUS_01301</name>
</gene>
<feature type="transmembrane region" description="Helical" evidence="3">
    <location>
        <begin position="335"/>
        <end position="357"/>
    </location>
</feature>
<feature type="coiled-coil region" evidence="1">
    <location>
        <begin position="99"/>
        <end position="126"/>
    </location>
</feature>
<dbReference type="OrthoDB" id="3533814at2759"/>
<feature type="transmembrane region" description="Helical" evidence="3">
    <location>
        <begin position="283"/>
        <end position="303"/>
    </location>
</feature>
<dbReference type="AlphaFoldDB" id="U1HYI5"/>
<dbReference type="eggNOG" id="ENOG502SQ2Y">
    <property type="taxonomic scope" value="Eukaryota"/>
</dbReference>
<dbReference type="RefSeq" id="XP_007786784.1">
    <property type="nucleotide sequence ID" value="XM_007788594.1"/>
</dbReference>
<dbReference type="OMA" id="YINDMAS"/>
<dbReference type="EMBL" id="KE720795">
    <property type="protein sequence ID" value="ERF75935.1"/>
    <property type="molecule type" value="Genomic_DNA"/>
</dbReference>
<dbReference type="Proteomes" id="UP000019373">
    <property type="component" value="Unassembled WGS sequence"/>
</dbReference>
<accession>U1HYI5</accession>
<keyword evidence="6" id="KW-1185">Reference proteome</keyword>
<name>U1HYI5_ENDPU</name>
<evidence type="ECO:0000256" key="2">
    <source>
        <dbReference type="SAM" id="MobiDB-lite"/>
    </source>
</evidence>
<evidence type="ECO:0000256" key="1">
    <source>
        <dbReference type="SAM" id="Coils"/>
    </source>
</evidence>
<feature type="domain" description="DUF6594" evidence="4">
    <location>
        <begin position="72"/>
        <end position="346"/>
    </location>
</feature>
<dbReference type="GeneID" id="19236359"/>
<dbReference type="PANTHER" id="PTHR34502:SF5">
    <property type="entry name" value="DUF6594 DOMAIN-CONTAINING PROTEIN"/>
    <property type="match status" value="1"/>
</dbReference>
<proteinExistence type="predicted"/>
<dbReference type="HOGENOM" id="CLU_051118_2_2_1"/>
<keyword evidence="3" id="KW-0472">Membrane</keyword>
<dbReference type="PANTHER" id="PTHR34502">
    <property type="entry name" value="DUF6594 DOMAIN-CONTAINING PROTEIN-RELATED"/>
    <property type="match status" value="1"/>
</dbReference>
<evidence type="ECO:0000313" key="5">
    <source>
        <dbReference type="EMBL" id="ERF75935.1"/>
    </source>
</evidence>
<organism evidence="5 6">
    <name type="scientific">Endocarpon pusillum (strain Z07020 / HMAS-L-300199)</name>
    <name type="common">Lichen-forming fungus</name>
    <dbReference type="NCBI Taxonomy" id="1263415"/>
    <lineage>
        <taxon>Eukaryota</taxon>
        <taxon>Fungi</taxon>
        <taxon>Dikarya</taxon>
        <taxon>Ascomycota</taxon>
        <taxon>Pezizomycotina</taxon>
        <taxon>Eurotiomycetes</taxon>
        <taxon>Chaetothyriomycetidae</taxon>
        <taxon>Verrucariales</taxon>
        <taxon>Verrucariaceae</taxon>
        <taxon>Endocarpon</taxon>
    </lineage>
</organism>
<feature type="transmembrane region" description="Helical" evidence="3">
    <location>
        <begin position="309"/>
        <end position="328"/>
    </location>
</feature>
<keyword evidence="3" id="KW-1133">Transmembrane helix</keyword>
<evidence type="ECO:0000259" key="4">
    <source>
        <dbReference type="Pfam" id="PF20237"/>
    </source>
</evidence>
<feature type="compositionally biased region" description="Basic and acidic residues" evidence="2">
    <location>
        <begin position="1"/>
        <end position="12"/>
    </location>
</feature>
<keyword evidence="3" id="KW-0812">Transmembrane</keyword>
<protein>
    <recommendedName>
        <fullName evidence="4">DUF6594 domain-containing protein</fullName>
    </recommendedName>
</protein>
<feature type="region of interest" description="Disordered" evidence="2">
    <location>
        <begin position="1"/>
        <end position="34"/>
    </location>
</feature>
<dbReference type="Pfam" id="PF20237">
    <property type="entry name" value="DUF6594"/>
    <property type="match status" value="1"/>
</dbReference>